<dbReference type="EMBL" id="CP040098">
    <property type="protein sequence ID" value="QCQ23343.1"/>
    <property type="molecule type" value="Genomic_DNA"/>
</dbReference>
<evidence type="ECO:0000313" key="2">
    <source>
        <dbReference type="Proteomes" id="UP000298602"/>
    </source>
</evidence>
<name>A0A4P8L6F8_9BACT</name>
<keyword evidence="2" id="KW-1185">Reference proteome</keyword>
<protein>
    <submittedName>
        <fullName evidence="1">Uncharacterized protein</fullName>
    </submittedName>
</protein>
<accession>A0A4P8L6F8</accession>
<organism evidence="1 2">
    <name type="scientific">Desulfoglaeba alkanexedens ALDC</name>
    <dbReference type="NCBI Taxonomy" id="980445"/>
    <lineage>
        <taxon>Bacteria</taxon>
        <taxon>Pseudomonadati</taxon>
        <taxon>Thermodesulfobacteriota</taxon>
        <taxon>Syntrophobacteria</taxon>
        <taxon>Syntrophobacterales</taxon>
        <taxon>Syntrophobacteraceae</taxon>
        <taxon>Desulfoglaeba</taxon>
    </lineage>
</organism>
<reference evidence="1 2" key="2">
    <citation type="submission" date="2019-05" db="EMBL/GenBank/DDBJ databases">
        <authorList>
            <person name="Suflita J.M."/>
            <person name="Marks C.R."/>
        </authorList>
    </citation>
    <scope>NUCLEOTIDE SEQUENCE [LARGE SCALE GENOMIC DNA]</scope>
    <source>
        <strain evidence="1 2">ALDC</strain>
    </source>
</reference>
<dbReference type="KEGG" id="dax:FDQ92_14895"/>
<dbReference type="Proteomes" id="UP000298602">
    <property type="component" value="Chromosome"/>
</dbReference>
<dbReference type="RefSeq" id="WP_137425622.1">
    <property type="nucleotide sequence ID" value="NZ_CP040098.1"/>
</dbReference>
<sequence length="143" mass="16132">MVNKTLLLGLSPLLLFFVVHFTIPDLTSEVKSPGPFLEQYARGIDSKDIVISDAYSIRAVGWYLKRSDVYLLGGTGELDYGLKHKDAAGRLLDMQTAVDLIQKNRGRTVLIARVKHIARWRDQLPQPVFQDQSGPKGYVLWSF</sequence>
<evidence type="ECO:0000313" key="1">
    <source>
        <dbReference type="EMBL" id="QCQ23343.1"/>
    </source>
</evidence>
<reference evidence="1 2" key="1">
    <citation type="submission" date="2019-05" db="EMBL/GenBank/DDBJ databases">
        <title>The Complete Genome Sequence of the n-alkane-degrading Desulfoglaeba alkanexedens ALDC reveals multiple alkylsuccinate synthase gene clusters.</title>
        <authorList>
            <person name="Callaghan A.V."/>
            <person name="Davidova I.A."/>
            <person name="Duncan K.E."/>
            <person name="Morris B."/>
            <person name="McInerney M.J."/>
        </authorList>
    </citation>
    <scope>NUCLEOTIDE SEQUENCE [LARGE SCALE GENOMIC DNA]</scope>
    <source>
        <strain evidence="1 2">ALDC</strain>
    </source>
</reference>
<gene>
    <name evidence="1" type="ORF">FDQ92_14895</name>
</gene>
<proteinExistence type="predicted"/>
<dbReference type="AlphaFoldDB" id="A0A4P8L6F8"/>